<dbReference type="Proteomes" id="UP001150641">
    <property type="component" value="Unassembled WGS sequence"/>
</dbReference>
<proteinExistence type="predicted"/>
<accession>A0A9X2W5V0</accession>
<gene>
    <name evidence="2" type="ORF">MUA00_07190</name>
</gene>
<dbReference type="EMBL" id="JALHAP010000075">
    <property type="protein sequence ID" value="MCT4701588.1"/>
    <property type="molecule type" value="Genomic_DNA"/>
</dbReference>
<dbReference type="PANTHER" id="PTHR37549:SF1">
    <property type="entry name" value="LIPOPROTEIN LPRI"/>
    <property type="match status" value="1"/>
</dbReference>
<evidence type="ECO:0000313" key="3">
    <source>
        <dbReference type="Proteomes" id="UP001150641"/>
    </source>
</evidence>
<name>A0A9X2W5V0_9ENTR</name>
<reference evidence="2" key="1">
    <citation type="submission" date="2022-03" db="EMBL/GenBank/DDBJ databases">
        <title>Proposal of a novel genus Dryocolo and two novel species.</title>
        <authorList>
            <person name="Maddock D.W."/>
            <person name="Brady C.L."/>
            <person name="Denman S."/>
            <person name="Arnold D."/>
        </authorList>
    </citation>
    <scope>NUCLEOTIDE SEQUENCE</scope>
    <source>
        <strain evidence="2">H6W4</strain>
    </source>
</reference>
<dbReference type="RefSeq" id="WP_271122422.1">
    <property type="nucleotide sequence ID" value="NZ_JALHAN010000062.1"/>
</dbReference>
<sequence>MLKPFAPGLLICLSFFSASALAVNCQRAISPLENTICNNDSLHWLDSTMSTIYRTMLIKNDAEKVYKDYSDWERSLENCTTDSCIERAYYEGISKMSDVNDSFDWKGQWWNLRAPNMSGGTLQFSRSAEWSVTINMRAWAGLNKDDFTAEARKVYGMAVVEKVKDTSNCKMLIIPKKDGSLQVHSNADWGCRLSMPSGVFLDGRYEKADSDPRPKPTLLSMGIFDNEARDKQFRALAGDDYQKFVDTANVYIYQEDIDNIGARVLSMWVRGAANRQTAIIMYTPEGKIWAARIAPSAQGKLQLHYYTSESKDMKYMPRTLVSWKMRYLDQ</sequence>
<feature type="chain" id="PRO_5040998593" evidence="1">
    <location>
        <begin position="23"/>
        <end position="330"/>
    </location>
</feature>
<feature type="signal peptide" evidence="1">
    <location>
        <begin position="1"/>
        <end position="22"/>
    </location>
</feature>
<protein>
    <submittedName>
        <fullName evidence="2">Uncharacterized protein</fullName>
    </submittedName>
</protein>
<dbReference type="InterPro" id="IPR052755">
    <property type="entry name" value="Lysozyme_Inhibitor_LprI"/>
</dbReference>
<dbReference type="AlphaFoldDB" id="A0A9X2W5V0"/>
<organism evidence="2 3">
    <name type="scientific">Dryocola boscaweniae</name>
    <dbReference type="NCBI Taxonomy" id="2925397"/>
    <lineage>
        <taxon>Bacteria</taxon>
        <taxon>Pseudomonadati</taxon>
        <taxon>Pseudomonadota</taxon>
        <taxon>Gammaproteobacteria</taxon>
        <taxon>Enterobacterales</taxon>
        <taxon>Enterobacteriaceae</taxon>
        <taxon>Dryocola</taxon>
    </lineage>
</organism>
<keyword evidence="1" id="KW-0732">Signal</keyword>
<dbReference type="PANTHER" id="PTHR37549">
    <property type="entry name" value="LIPOPROTEIN LPRI"/>
    <property type="match status" value="1"/>
</dbReference>
<keyword evidence="3" id="KW-1185">Reference proteome</keyword>
<comment type="caution">
    <text evidence="2">The sequence shown here is derived from an EMBL/GenBank/DDBJ whole genome shotgun (WGS) entry which is preliminary data.</text>
</comment>
<dbReference type="GO" id="GO:0005576">
    <property type="term" value="C:extracellular region"/>
    <property type="evidence" value="ECO:0007669"/>
    <property type="project" value="TreeGrafter"/>
</dbReference>
<evidence type="ECO:0000313" key="2">
    <source>
        <dbReference type="EMBL" id="MCT4701588.1"/>
    </source>
</evidence>
<evidence type="ECO:0000256" key="1">
    <source>
        <dbReference type="SAM" id="SignalP"/>
    </source>
</evidence>